<dbReference type="Proteomes" id="UP001203687">
    <property type="component" value="Unassembled WGS sequence"/>
</dbReference>
<evidence type="ECO:0000313" key="2">
    <source>
        <dbReference type="EMBL" id="MCK8481107.1"/>
    </source>
</evidence>
<feature type="transmembrane region" description="Helical" evidence="1">
    <location>
        <begin position="119"/>
        <end position="138"/>
    </location>
</feature>
<feature type="transmembrane region" description="Helical" evidence="1">
    <location>
        <begin position="154"/>
        <end position="173"/>
    </location>
</feature>
<comment type="caution">
    <text evidence="2">The sequence shown here is derived from an EMBL/GenBank/DDBJ whole genome shotgun (WGS) entry which is preliminary data.</text>
</comment>
<accession>A0ABT0HA99</accession>
<keyword evidence="1" id="KW-0812">Transmembrane</keyword>
<feature type="transmembrane region" description="Helical" evidence="1">
    <location>
        <begin position="208"/>
        <end position="226"/>
    </location>
</feature>
<evidence type="ECO:0000256" key="1">
    <source>
        <dbReference type="SAM" id="Phobius"/>
    </source>
</evidence>
<feature type="transmembrane region" description="Helical" evidence="1">
    <location>
        <begin position="180"/>
        <end position="202"/>
    </location>
</feature>
<evidence type="ECO:0000313" key="3">
    <source>
        <dbReference type="Proteomes" id="UP001203687"/>
    </source>
</evidence>
<dbReference type="RefSeq" id="WP_248413114.1">
    <property type="nucleotide sequence ID" value="NZ_JALPQF010000010.1"/>
</dbReference>
<keyword evidence="3" id="KW-1185">Reference proteome</keyword>
<dbReference type="EMBL" id="JALPQF010000010">
    <property type="protein sequence ID" value="MCK8481107.1"/>
    <property type="molecule type" value="Genomic_DNA"/>
</dbReference>
<feature type="transmembrane region" description="Helical" evidence="1">
    <location>
        <begin position="30"/>
        <end position="47"/>
    </location>
</feature>
<evidence type="ECO:0008006" key="4">
    <source>
        <dbReference type="Google" id="ProtNLM"/>
    </source>
</evidence>
<organism evidence="2 3">
    <name type="scientific">Psychroserpens algicola</name>
    <dbReference type="NCBI Taxonomy" id="1719034"/>
    <lineage>
        <taxon>Bacteria</taxon>
        <taxon>Pseudomonadati</taxon>
        <taxon>Bacteroidota</taxon>
        <taxon>Flavobacteriia</taxon>
        <taxon>Flavobacteriales</taxon>
        <taxon>Flavobacteriaceae</taxon>
        <taxon>Psychroserpens</taxon>
    </lineage>
</organism>
<sequence>MYLSKILGTVLILLSILFLGLQSQALEIEASGVKTLAMILLIVFYVMRVKKKHILFLMFLVFFTIAEFFNYITWVINFDFSEEIDYFYYVGNILYILSYTFLIARILVSINMSKAVTKFPIQSLSLLVLGIFVVYLVTDTTREELTSSQYTLEFTYNAVIMILMSLSLLYYMAKDDKKSMNLLIGSICILFSEILQLAYFYVAEDFNVLNLLCSLFIVMAFLFYYLQSRLHHKEVVSFIPQNQQNIEV</sequence>
<protein>
    <recommendedName>
        <fullName evidence="4">YhhN-like protein</fullName>
    </recommendedName>
</protein>
<feature type="transmembrane region" description="Helical" evidence="1">
    <location>
        <begin position="86"/>
        <end position="107"/>
    </location>
</feature>
<reference evidence="2" key="1">
    <citation type="submission" date="2022-04" db="EMBL/GenBank/DDBJ databases">
        <authorList>
            <person name="Ren T."/>
        </authorList>
    </citation>
    <scope>NUCLEOTIDE SEQUENCE</scope>
    <source>
        <strain evidence="2">F63249</strain>
    </source>
</reference>
<proteinExistence type="predicted"/>
<keyword evidence="1" id="KW-1133">Transmembrane helix</keyword>
<keyword evidence="1" id="KW-0472">Membrane</keyword>
<name>A0ABT0HA99_9FLAO</name>
<feature type="transmembrane region" description="Helical" evidence="1">
    <location>
        <begin position="54"/>
        <end position="74"/>
    </location>
</feature>
<gene>
    <name evidence="2" type="ORF">MUY34_10765</name>
</gene>